<dbReference type="PANTHER" id="PTHR12274:SF3">
    <property type="entry name" value="PROGRANULIN"/>
    <property type="match status" value="1"/>
</dbReference>
<evidence type="ECO:0000313" key="7">
    <source>
        <dbReference type="EMBL" id="CAF0930371.1"/>
    </source>
</evidence>
<evidence type="ECO:0000256" key="5">
    <source>
        <dbReference type="SAM" id="SignalP"/>
    </source>
</evidence>
<comment type="subcellular location">
    <subcellularLocation>
        <location evidence="1">Secreted</location>
    </subcellularLocation>
</comment>
<reference evidence="7" key="1">
    <citation type="submission" date="2021-02" db="EMBL/GenBank/DDBJ databases">
        <authorList>
            <person name="Nowell W R."/>
        </authorList>
    </citation>
    <scope>NUCLEOTIDE SEQUENCE</scope>
</reference>
<dbReference type="AlphaFoldDB" id="A0A814BMN6"/>
<evidence type="ECO:0000256" key="4">
    <source>
        <dbReference type="ARBA" id="ARBA00023157"/>
    </source>
</evidence>
<dbReference type="InterPro" id="IPR000118">
    <property type="entry name" value="Granulin"/>
</dbReference>
<keyword evidence="5" id="KW-0732">Signal</keyword>
<keyword evidence="4" id="KW-1015">Disulfide bond</keyword>
<evidence type="ECO:0000256" key="3">
    <source>
        <dbReference type="ARBA" id="ARBA00022525"/>
    </source>
</evidence>
<organism evidence="7 9">
    <name type="scientific">Didymodactylos carnosus</name>
    <dbReference type="NCBI Taxonomy" id="1234261"/>
    <lineage>
        <taxon>Eukaryota</taxon>
        <taxon>Metazoa</taxon>
        <taxon>Spiralia</taxon>
        <taxon>Gnathifera</taxon>
        <taxon>Rotifera</taxon>
        <taxon>Eurotatoria</taxon>
        <taxon>Bdelloidea</taxon>
        <taxon>Philodinida</taxon>
        <taxon>Philodinidae</taxon>
        <taxon>Didymodactylos</taxon>
    </lineage>
</organism>
<feature type="chain" id="PRO_5035599470" description="Granulins domain-containing protein" evidence="5">
    <location>
        <begin position="18"/>
        <end position="135"/>
    </location>
</feature>
<dbReference type="OrthoDB" id="5854875at2759"/>
<keyword evidence="9" id="KW-1185">Reference proteome</keyword>
<comment type="similarity">
    <text evidence="2">Belongs to the granulin family.</text>
</comment>
<feature type="signal peptide" evidence="5">
    <location>
        <begin position="1"/>
        <end position="17"/>
    </location>
</feature>
<feature type="domain" description="Granulins" evidence="6">
    <location>
        <begin position="23"/>
        <end position="73"/>
    </location>
</feature>
<evidence type="ECO:0000256" key="2">
    <source>
        <dbReference type="ARBA" id="ARBA00010093"/>
    </source>
</evidence>
<dbReference type="PANTHER" id="PTHR12274">
    <property type="entry name" value="GRANULIN"/>
    <property type="match status" value="1"/>
</dbReference>
<dbReference type="Proteomes" id="UP000663829">
    <property type="component" value="Unassembled WGS sequence"/>
</dbReference>
<dbReference type="SUPFAM" id="SSF57277">
    <property type="entry name" value="Granulin repeat"/>
    <property type="match status" value="2"/>
</dbReference>
<protein>
    <recommendedName>
        <fullName evidence="6">Granulins domain-containing protein</fullName>
    </recommendedName>
</protein>
<dbReference type="Gene3D" id="2.10.25.160">
    <property type="entry name" value="Granulin"/>
    <property type="match status" value="2"/>
</dbReference>
<keyword evidence="3" id="KW-0964">Secreted</keyword>
<dbReference type="Pfam" id="PF00396">
    <property type="entry name" value="Granulin"/>
    <property type="match status" value="1"/>
</dbReference>
<dbReference type="GO" id="GO:0005576">
    <property type="term" value="C:extracellular region"/>
    <property type="evidence" value="ECO:0007669"/>
    <property type="project" value="UniProtKB-SubCell"/>
</dbReference>
<evidence type="ECO:0000256" key="1">
    <source>
        <dbReference type="ARBA" id="ARBA00004613"/>
    </source>
</evidence>
<dbReference type="InterPro" id="IPR037277">
    <property type="entry name" value="Granulin_sf"/>
</dbReference>
<accession>A0A814BMN6</accession>
<dbReference type="Proteomes" id="UP000681722">
    <property type="component" value="Unassembled WGS sequence"/>
</dbReference>
<sequence length="135" mass="14611">MFYSLALLLLFVHTTQAANQLNCPTNVTCVDRQTCCLTNQGLWACCPLEDAICCNDGQTCCQKNQQCAPGGNCTSKIVEQGNNQVQFVETTGFKLIPHSLTQQSVQCPDGQSFCPDGQTCCKLASGQYGCCPLRT</sequence>
<dbReference type="EMBL" id="CAJNOQ010001968">
    <property type="protein sequence ID" value="CAF0930371.1"/>
    <property type="molecule type" value="Genomic_DNA"/>
</dbReference>
<dbReference type="EMBL" id="CAJOBC010001968">
    <property type="protein sequence ID" value="CAF3708402.1"/>
    <property type="molecule type" value="Genomic_DNA"/>
</dbReference>
<dbReference type="SMART" id="SM00277">
    <property type="entry name" value="GRAN"/>
    <property type="match status" value="1"/>
</dbReference>
<name>A0A814BMN6_9BILA</name>
<proteinExistence type="inferred from homology"/>
<evidence type="ECO:0000313" key="9">
    <source>
        <dbReference type="Proteomes" id="UP000663829"/>
    </source>
</evidence>
<dbReference type="InterPro" id="IPR039036">
    <property type="entry name" value="Granulin_fam"/>
</dbReference>
<gene>
    <name evidence="7" type="ORF">GPM918_LOCUS10148</name>
    <name evidence="8" type="ORF">SRO942_LOCUS10149</name>
</gene>
<evidence type="ECO:0000313" key="8">
    <source>
        <dbReference type="EMBL" id="CAF3708402.1"/>
    </source>
</evidence>
<evidence type="ECO:0000259" key="6">
    <source>
        <dbReference type="SMART" id="SM00277"/>
    </source>
</evidence>
<comment type="caution">
    <text evidence="7">The sequence shown here is derived from an EMBL/GenBank/DDBJ whole genome shotgun (WGS) entry which is preliminary data.</text>
</comment>